<dbReference type="AlphaFoldDB" id="A0A411ZQ90"/>
<evidence type="ECO:0000256" key="8">
    <source>
        <dbReference type="ARBA" id="ARBA00049120"/>
    </source>
</evidence>
<dbReference type="CDD" id="cd02440">
    <property type="entry name" value="AdoMet_MTases"/>
    <property type="match status" value="1"/>
</dbReference>
<dbReference type="InterPro" id="IPR017985">
    <property type="entry name" value="MeTrfase_CN4_CS"/>
</dbReference>
<evidence type="ECO:0000256" key="7">
    <source>
        <dbReference type="ARBA" id="ARBA00023125"/>
    </source>
</evidence>
<dbReference type="EC" id="2.1.1.113" evidence="2"/>
<evidence type="ECO:0000313" key="10">
    <source>
        <dbReference type="EMBL" id="RGQ05011.1"/>
    </source>
</evidence>
<keyword evidence="5" id="KW-0949">S-adenosyl-L-methionine</keyword>
<evidence type="ECO:0000256" key="5">
    <source>
        <dbReference type="ARBA" id="ARBA00022691"/>
    </source>
</evidence>
<dbReference type="Proteomes" id="UP000283585">
    <property type="component" value="Unassembled WGS sequence"/>
</dbReference>
<keyword evidence="6" id="KW-0680">Restriction system</keyword>
<dbReference type="Gene3D" id="3.40.50.150">
    <property type="entry name" value="Vaccinia Virus protein VP39"/>
    <property type="match status" value="2"/>
</dbReference>
<comment type="similarity">
    <text evidence="1">Belongs to the N(4)/N(6)-methyltransferase family. N(4) subfamily.</text>
</comment>
<accession>A0A411ZQ90</accession>
<dbReference type="InterPro" id="IPR002941">
    <property type="entry name" value="DNA_methylase_N4/N6"/>
</dbReference>
<dbReference type="RefSeq" id="WP_118044665.1">
    <property type="nucleotide sequence ID" value="NZ_QRSS01000008.1"/>
</dbReference>
<protein>
    <recommendedName>
        <fullName evidence="2">site-specific DNA-methyltransferase (cytosine-N(4)-specific)</fullName>
        <ecNumber evidence="2">2.1.1.113</ecNumber>
    </recommendedName>
</protein>
<keyword evidence="4" id="KW-0808">Transferase</keyword>
<organism evidence="10 11">
    <name type="scientific">Blautia obeum</name>
    <dbReference type="NCBI Taxonomy" id="40520"/>
    <lineage>
        <taxon>Bacteria</taxon>
        <taxon>Bacillati</taxon>
        <taxon>Bacillota</taxon>
        <taxon>Clostridia</taxon>
        <taxon>Lachnospirales</taxon>
        <taxon>Lachnospiraceae</taxon>
        <taxon>Blautia</taxon>
    </lineage>
</organism>
<evidence type="ECO:0000256" key="2">
    <source>
        <dbReference type="ARBA" id="ARBA00012185"/>
    </source>
</evidence>
<reference evidence="10 11" key="1">
    <citation type="submission" date="2018-08" db="EMBL/GenBank/DDBJ databases">
        <title>A genome reference for cultivated species of the human gut microbiota.</title>
        <authorList>
            <person name="Zou Y."/>
            <person name="Xue W."/>
            <person name="Luo G."/>
        </authorList>
    </citation>
    <scope>NUCLEOTIDE SEQUENCE [LARGE SCALE GENOMIC DNA]</scope>
    <source>
        <strain evidence="10 11">AF29-2BH</strain>
    </source>
</reference>
<proteinExistence type="inferred from homology"/>
<keyword evidence="3" id="KW-0489">Methyltransferase</keyword>
<comment type="caution">
    <text evidence="10">The sequence shown here is derived from an EMBL/GenBank/DDBJ whole genome shotgun (WGS) entry which is preliminary data.</text>
</comment>
<evidence type="ECO:0000256" key="1">
    <source>
        <dbReference type="ARBA" id="ARBA00010203"/>
    </source>
</evidence>
<keyword evidence="7" id="KW-0238">DNA-binding</keyword>
<dbReference type="PROSITE" id="PS00093">
    <property type="entry name" value="N4_MTASE"/>
    <property type="match status" value="1"/>
</dbReference>
<dbReference type="Pfam" id="PF01555">
    <property type="entry name" value="N6_N4_Mtase"/>
    <property type="match status" value="1"/>
</dbReference>
<evidence type="ECO:0000256" key="4">
    <source>
        <dbReference type="ARBA" id="ARBA00022679"/>
    </source>
</evidence>
<dbReference type="InterPro" id="IPR029063">
    <property type="entry name" value="SAM-dependent_MTases_sf"/>
</dbReference>
<comment type="catalytic activity">
    <reaction evidence="8">
        <text>a 2'-deoxycytidine in DNA + S-adenosyl-L-methionine = an N(4)-methyl-2'-deoxycytidine in DNA + S-adenosyl-L-homocysteine + H(+)</text>
        <dbReference type="Rhea" id="RHEA:16857"/>
        <dbReference type="Rhea" id="RHEA-COMP:11369"/>
        <dbReference type="Rhea" id="RHEA-COMP:13674"/>
        <dbReference type="ChEBI" id="CHEBI:15378"/>
        <dbReference type="ChEBI" id="CHEBI:57856"/>
        <dbReference type="ChEBI" id="CHEBI:59789"/>
        <dbReference type="ChEBI" id="CHEBI:85452"/>
        <dbReference type="ChEBI" id="CHEBI:137933"/>
        <dbReference type="EC" id="2.1.1.113"/>
    </reaction>
</comment>
<evidence type="ECO:0000259" key="9">
    <source>
        <dbReference type="Pfam" id="PF01555"/>
    </source>
</evidence>
<dbReference type="GO" id="GO:0015667">
    <property type="term" value="F:site-specific DNA-methyltransferase (cytosine-N4-specific) activity"/>
    <property type="evidence" value="ECO:0007669"/>
    <property type="project" value="UniProtKB-EC"/>
</dbReference>
<dbReference type="EMBL" id="QRSS01000008">
    <property type="protein sequence ID" value="RGQ05011.1"/>
    <property type="molecule type" value="Genomic_DNA"/>
</dbReference>
<dbReference type="GO" id="GO:0032259">
    <property type="term" value="P:methylation"/>
    <property type="evidence" value="ECO:0007669"/>
    <property type="project" value="UniProtKB-KW"/>
</dbReference>
<dbReference type="GO" id="GO:0003677">
    <property type="term" value="F:DNA binding"/>
    <property type="evidence" value="ECO:0007669"/>
    <property type="project" value="UniProtKB-KW"/>
</dbReference>
<evidence type="ECO:0000256" key="3">
    <source>
        <dbReference type="ARBA" id="ARBA00022603"/>
    </source>
</evidence>
<dbReference type="SUPFAM" id="SSF53335">
    <property type="entry name" value="S-adenosyl-L-methionine-dependent methyltransferases"/>
    <property type="match status" value="2"/>
</dbReference>
<dbReference type="GO" id="GO:0008170">
    <property type="term" value="F:N-methyltransferase activity"/>
    <property type="evidence" value="ECO:0007669"/>
    <property type="project" value="InterPro"/>
</dbReference>
<evidence type="ECO:0000256" key="6">
    <source>
        <dbReference type="ARBA" id="ARBA00022747"/>
    </source>
</evidence>
<dbReference type="GO" id="GO:0009307">
    <property type="term" value="P:DNA restriction-modification system"/>
    <property type="evidence" value="ECO:0007669"/>
    <property type="project" value="UniProtKB-KW"/>
</dbReference>
<sequence>MERLILVLWRLRHFEHFAKKEILYWKEAWRMISLDNVSTNSIAIDDEWNFGNDDEYLMHTLHAYPAKFPAFIASKAFDYAEKEGVNVECVSDIFCGCGTVALEAKIHGKNFWGCDINPVATLIAKTKSATYNVKTVEKHYELIRKTLQKVDVPSNVYRDANERLKYWFKENSYIELLKIKMAIDMSVPNGKYKTAFLCLFSSILKASSKWLTKSIKPQVDPNKKDANIIKLFDDQYNKFLRSIKEMEDIPNNSKIEIKNNNFLSIKKLPKVDLVITSPPYVTSYEYADLHQLSSLWLGFTDDYRELRRGSIGSVYNVDDFQINVDLLNKVGKKIVLKLTKNVDSYSKVRSVARYYLDMQNVVKRCSEMLNVGGMAFFVVGDTEYKGVKILNSEHLIEALKENGFSDIKVAKRKISKKMLTPYRDNTGKFSSDKTQRAIYHEELIISGRM</sequence>
<evidence type="ECO:0000313" key="11">
    <source>
        <dbReference type="Proteomes" id="UP000283585"/>
    </source>
</evidence>
<name>A0A411ZQ90_9FIRM</name>
<feature type="domain" description="DNA methylase N-4/N-6" evidence="9">
    <location>
        <begin position="7"/>
        <end position="124"/>
    </location>
</feature>
<gene>
    <name evidence="10" type="ORF">DWZ12_08745</name>
</gene>